<reference evidence="1" key="2">
    <citation type="submission" date="2020-11" db="EMBL/GenBank/DDBJ databases">
        <authorList>
            <person name="McCartney M.A."/>
            <person name="Auch B."/>
            <person name="Kono T."/>
            <person name="Mallez S."/>
            <person name="Becker A."/>
            <person name="Gohl D.M."/>
            <person name="Silverstein K.A.T."/>
            <person name="Koren S."/>
            <person name="Bechman K.B."/>
            <person name="Herman A."/>
            <person name="Abrahante J.E."/>
            <person name="Garbe J."/>
        </authorList>
    </citation>
    <scope>NUCLEOTIDE SEQUENCE</scope>
    <source>
        <strain evidence="1">Duluth1</strain>
        <tissue evidence="1">Whole animal</tissue>
    </source>
</reference>
<comment type="caution">
    <text evidence="1">The sequence shown here is derived from an EMBL/GenBank/DDBJ whole genome shotgun (WGS) entry which is preliminary data.</text>
</comment>
<organism evidence="1 2">
    <name type="scientific">Dreissena polymorpha</name>
    <name type="common">Zebra mussel</name>
    <name type="synonym">Mytilus polymorpha</name>
    <dbReference type="NCBI Taxonomy" id="45954"/>
    <lineage>
        <taxon>Eukaryota</taxon>
        <taxon>Metazoa</taxon>
        <taxon>Spiralia</taxon>
        <taxon>Lophotrochozoa</taxon>
        <taxon>Mollusca</taxon>
        <taxon>Bivalvia</taxon>
        <taxon>Autobranchia</taxon>
        <taxon>Heteroconchia</taxon>
        <taxon>Euheterodonta</taxon>
        <taxon>Imparidentia</taxon>
        <taxon>Neoheterodontei</taxon>
        <taxon>Myida</taxon>
        <taxon>Dreissenoidea</taxon>
        <taxon>Dreissenidae</taxon>
        <taxon>Dreissena</taxon>
    </lineage>
</organism>
<dbReference type="EMBL" id="JAIWYP010000007">
    <property type="protein sequence ID" value="KAH3801961.1"/>
    <property type="molecule type" value="Genomic_DNA"/>
</dbReference>
<dbReference type="AlphaFoldDB" id="A0A9D4FPR6"/>
<evidence type="ECO:0000313" key="2">
    <source>
        <dbReference type="Proteomes" id="UP000828390"/>
    </source>
</evidence>
<evidence type="ECO:0000313" key="1">
    <source>
        <dbReference type="EMBL" id="KAH3801961.1"/>
    </source>
</evidence>
<gene>
    <name evidence="1" type="ORF">DPMN_155626</name>
</gene>
<keyword evidence="2" id="KW-1185">Reference proteome</keyword>
<name>A0A9D4FPR6_DREPO</name>
<proteinExistence type="predicted"/>
<dbReference type="Proteomes" id="UP000828390">
    <property type="component" value="Unassembled WGS sequence"/>
</dbReference>
<reference evidence="1" key="1">
    <citation type="journal article" date="2019" name="bioRxiv">
        <title>The Genome of the Zebra Mussel, Dreissena polymorpha: A Resource for Invasive Species Research.</title>
        <authorList>
            <person name="McCartney M.A."/>
            <person name="Auch B."/>
            <person name="Kono T."/>
            <person name="Mallez S."/>
            <person name="Zhang Y."/>
            <person name="Obille A."/>
            <person name="Becker A."/>
            <person name="Abrahante J.E."/>
            <person name="Garbe J."/>
            <person name="Badalamenti J.P."/>
            <person name="Herman A."/>
            <person name="Mangelson H."/>
            <person name="Liachko I."/>
            <person name="Sullivan S."/>
            <person name="Sone E.D."/>
            <person name="Koren S."/>
            <person name="Silverstein K.A.T."/>
            <person name="Beckman K.B."/>
            <person name="Gohl D.M."/>
        </authorList>
    </citation>
    <scope>NUCLEOTIDE SEQUENCE</scope>
    <source>
        <strain evidence="1">Duluth1</strain>
        <tissue evidence="1">Whole animal</tissue>
    </source>
</reference>
<sequence>MDSTRDLKRGADGALCPQPNQYDHRYGRYGDSYSDFSGTGAIIRQVAPKYLKLVTSTSFSSFMVIPHLSCSSCSPWSSNFPS</sequence>
<accession>A0A9D4FPR6</accession>
<protein>
    <submittedName>
        <fullName evidence="1">Uncharacterized protein</fullName>
    </submittedName>
</protein>